<name>A0A4R4VCM4_9PSEU</name>
<sequence length="208" mass="22579">MFGSSKKRKSAQGPFFRQDGSMGGLRRDELACLRHKHSSGEQISDTTVRWTCECGAYQDQIDAARPHEDHEEPTGAFLEQELRGTQGESSPWRSQVTGKPMPQVQQETPGTPGSSVEGSGVSSAAQARAALADANERAGYVRGALAQARMDLEEITAQISTVSGRHDAQSLTEVTGCYQQAAEQLAEINHLLFRATELTKTYGLRLLA</sequence>
<evidence type="ECO:0000256" key="1">
    <source>
        <dbReference type="SAM" id="MobiDB-lite"/>
    </source>
</evidence>
<dbReference type="AlphaFoldDB" id="A0A4R4VCM4"/>
<evidence type="ECO:0000313" key="3">
    <source>
        <dbReference type="Proteomes" id="UP000295674"/>
    </source>
</evidence>
<dbReference type="EMBL" id="SMKS01000064">
    <property type="protein sequence ID" value="TDD01287.1"/>
    <property type="molecule type" value="Genomic_DNA"/>
</dbReference>
<proteinExistence type="predicted"/>
<feature type="compositionally biased region" description="Polar residues" evidence="1">
    <location>
        <begin position="86"/>
        <end position="107"/>
    </location>
</feature>
<feature type="region of interest" description="Disordered" evidence="1">
    <location>
        <begin position="82"/>
        <end position="122"/>
    </location>
</feature>
<dbReference type="Proteomes" id="UP000295674">
    <property type="component" value="Unassembled WGS sequence"/>
</dbReference>
<gene>
    <name evidence="2" type="ORF">E1181_25625</name>
</gene>
<accession>A0A4R4VCM4</accession>
<evidence type="ECO:0000313" key="2">
    <source>
        <dbReference type="EMBL" id="TDD01287.1"/>
    </source>
</evidence>
<feature type="compositionally biased region" description="Basic residues" evidence="1">
    <location>
        <begin position="1"/>
        <end position="10"/>
    </location>
</feature>
<keyword evidence="3" id="KW-1185">Reference proteome</keyword>
<feature type="region of interest" description="Disordered" evidence="1">
    <location>
        <begin position="1"/>
        <end position="24"/>
    </location>
</feature>
<organism evidence="2 3">
    <name type="scientific">Saccharopolyspora terrae</name>
    <dbReference type="NCBI Taxonomy" id="2530384"/>
    <lineage>
        <taxon>Bacteria</taxon>
        <taxon>Bacillati</taxon>
        <taxon>Actinomycetota</taxon>
        <taxon>Actinomycetes</taxon>
        <taxon>Pseudonocardiales</taxon>
        <taxon>Pseudonocardiaceae</taxon>
        <taxon>Saccharopolyspora</taxon>
    </lineage>
</organism>
<dbReference type="RefSeq" id="WP_132678580.1">
    <property type="nucleotide sequence ID" value="NZ_SMKS01000064.1"/>
</dbReference>
<comment type="caution">
    <text evidence="2">The sequence shown here is derived from an EMBL/GenBank/DDBJ whole genome shotgun (WGS) entry which is preliminary data.</text>
</comment>
<protein>
    <submittedName>
        <fullName evidence="2">Uncharacterized protein</fullName>
    </submittedName>
</protein>
<feature type="compositionally biased region" description="Low complexity" evidence="1">
    <location>
        <begin position="108"/>
        <end position="122"/>
    </location>
</feature>
<reference evidence="2 3" key="1">
    <citation type="submission" date="2019-03" db="EMBL/GenBank/DDBJ databases">
        <title>Draft genome sequences of novel Actinobacteria.</title>
        <authorList>
            <person name="Sahin N."/>
            <person name="Ay H."/>
            <person name="Saygin H."/>
        </authorList>
    </citation>
    <scope>NUCLEOTIDE SEQUENCE [LARGE SCALE GENOMIC DNA]</scope>
    <source>
        <strain evidence="2 3">16K309</strain>
    </source>
</reference>